<dbReference type="GO" id="GO:0004411">
    <property type="term" value="F:homogentisate 1,2-dioxygenase activity"/>
    <property type="evidence" value="ECO:0007669"/>
    <property type="project" value="UniProtKB-EC"/>
</dbReference>
<keyword evidence="10" id="KW-1185">Reference proteome</keyword>
<evidence type="ECO:0000259" key="8">
    <source>
        <dbReference type="Pfam" id="PF20510"/>
    </source>
</evidence>
<dbReference type="PANTHER" id="PTHR11056:SF0">
    <property type="entry name" value="HOMOGENTISATE 1,2-DIOXYGENASE"/>
    <property type="match status" value="1"/>
</dbReference>
<evidence type="ECO:0000256" key="4">
    <source>
        <dbReference type="ARBA" id="ARBA00022964"/>
    </source>
</evidence>
<dbReference type="Gene3D" id="2.60.120.10">
    <property type="entry name" value="Jelly Rolls"/>
    <property type="match status" value="2"/>
</dbReference>
<keyword evidence="3" id="KW-0479">Metal-binding</keyword>
<name>A0ABT4QJ69_9BACL</name>
<evidence type="ECO:0000256" key="5">
    <source>
        <dbReference type="ARBA" id="ARBA00023002"/>
    </source>
</evidence>
<evidence type="ECO:0000313" key="10">
    <source>
        <dbReference type="Proteomes" id="UP001527882"/>
    </source>
</evidence>
<evidence type="ECO:0000256" key="1">
    <source>
        <dbReference type="ARBA" id="ARBA00001962"/>
    </source>
</evidence>
<protein>
    <submittedName>
        <fullName evidence="9">Homogentisate 1,2-dioxygenase</fullName>
        <ecNumber evidence="9">1.13.11.5</ecNumber>
    </submittedName>
</protein>
<dbReference type="InterPro" id="IPR014710">
    <property type="entry name" value="RmlC-like_jellyroll"/>
</dbReference>
<comment type="caution">
    <text evidence="9">The sequence shown here is derived from an EMBL/GenBank/DDBJ whole genome shotgun (WGS) entry which is preliminary data.</text>
</comment>
<evidence type="ECO:0000256" key="2">
    <source>
        <dbReference type="ARBA" id="ARBA00007757"/>
    </source>
</evidence>
<comment type="cofactor">
    <cofactor evidence="1">
        <name>Fe cation</name>
        <dbReference type="ChEBI" id="CHEBI:24875"/>
    </cofactor>
</comment>
<gene>
    <name evidence="9" type="ORF">O9H85_31910</name>
</gene>
<evidence type="ECO:0000313" key="9">
    <source>
        <dbReference type="EMBL" id="MCZ8516884.1"/>
    </source>
</evidence>
<dbReference type="Pfam" id="PF04209">
    <property type="entry name" value="HgmA_C"/>
    <property type="match status" value="1"/>
</dbReference>
<dbReference type="InterPro" id="IPR005708">
    <property type="entry name" value="Homogentis_dOase"/>
</dbReference>
<sequence length="388" mass="44351">MPFYHRMGAVPPKRHTQFRRPDASLYREQVMGTKGFSGIQSILYHHHAPAELVKVQLLSACRPQYEEQGALRHRHFRTNGFSQTGDAVAGRQYILGNDDVLIGIVNPTEAMDYYYRNGDGDELMFVHDGSGKVETMYGTLFYRPGDYILLPIGTIYRVLPDPGKSKFLVVETNSWITTPKRYRNEHGQLLEHSPYCERDIRVPDNLETITEKGEFEVRTKKGGYLHSHVLAHHPLDVVGWDGYLYPWILNIHDFEPITGRIHMPPPIHQTFEGNHFVICSFCPRLYDYHPQSIPAPYFHSNVDSDEVLYYVRGNFGSRKGIEEGSITLHPSGIPHGPHPGKAEESIGKKETNELAVMIDTFRPLQVVSQAQGMEDKDYVYSWVPRSEA</sequence>
<evidence type="ECO:0000259" key="7">
    <source>
        <dbReference type="Pfam" id="PF04209"/>
    </source>
</evidence>
<evidence type="ECO:0000256" key="3">
    <source>
        <dbReference type="ARBA" id="ARBA00022723"/>
    </source>
</evidence>
<dbReference type="SUPFAM" id="SSF51182">
    <property type="entry name" value="RmlC-like cupins"/>
    <property type="match status" value="1"/>
</dbReference>
<dbReference type="EC" id="1.13.11.5" evidence="9"/>
<accession>A0ABT4QJ69</accession>
<keyword evidence="4" id="KW-0223">Dioxygenase</keyword>
<dbReference type="RefSeq" id="WP_269885417.1">
    <property type="nucleotide sequence ID" value="NZ_JAQAGZ010000028.1"/>
</dbReference>
<dbReference type="InterPro" id="IPR046451">
    <property type="entry name" value="HgmA_C"/>
</dbReference>
<dbReference type="InterPro" id="IPR011051">
    <property type="entry name" value="RmlC_Cupin_sf"/>
</dbReference>
<dbReference type="PANTHER" id="PTHR11056">
    <property type="entry name" value="HOMOGENTISATE 1,2-DIOXYGENASE"/>
    <property type="match status" value="1"/>
</dbReference>
<organism evidence="9 10">
    <name type="scientific">Paenibacillus gyeongsangnamensis</name>
    <dbReference type="NCBI Taxonomy" id="3388067"/>
    <lineage>
        <taxon>Bacteria</taxon>
        <taxon>Bacillati</taxon>
        <taxon>Bacillota</taxon>
        <taxon>Bacilli</taxon>
        <taxon>Bacillales</taxon>
        <taxon>Paenibacillaceae</taxon>
        <taxon>Paenibacillus</taxon>
    </lineage>
</organism>
<keyword evidence="5 9" id="KW-0560">Oxidoreductase</keyword>
<keyword evidence="6" id="KW-0408">Iron</keyword>
<dbReference type="Pfam" id="PF20510">
    <property type="entry name" value="HgmA_N"/>
    <property type="match status" value="1"/>
</dbReference>
<feature type="domain" description="Homogentisate 1,2-dioxygenase C-terminal" evidence="7">
    <location>
        <begin position="276"/>
        <end position="384"/>
    </location>
</feature>
<feature type="domain" description="Homogentisate 1,2-dioxygenase N-terminal" evidence="8">
    <location>
        <begin position="101"/>
        <end position="248"/>
    </location>
</feature>
<dbReference type="EMBL" id="JAQAGZ010000028">
    <property type="protein sequence ID" value="MCZ8516884.1"/>
    <property type="molecule type" value="Genomic_DNA"/>
</dbReference>
<reference evidence="9 10" key="1">
    <citation type="submission" date="2022-12" db="EMBL/GenBank/DDBJ databases">
        <title>Draft genome sequence of Paenibacillus sp. dW9.</title>
        <authorList>
            <person name="Choi E.-W."/>
            <person name="Kim D.-U."/>
        </authorList>
    </citation>
    <scope>NUCLEOTIDE SEQUENCE [LARGE SCALE GENOMIC DNA]</scope>
    <source>
        <strain evidence="10">dW9</strain>
    </source>
</reference>
<evidence type="ECO:0000256" key="6">
    <source>
        <dbReference type="ARBA" id="ARBA00023004"/>
    </source>
</evidence>
<proteinExistence type="inferred from homology"/>
<dbReference type="InterPro" id="IPR046452">
    <property type="entry name" value="HgmA_N"/>
</dbReference>
<dbReference type="Proteomes" id="UP001527882">
    <property type="component" value="Unassembled WGS sequence"/>
</dbReference>
<comment type="similarity">
    <text evidence="2">Belongs to the homogentisate dioxygenase family.</text>
</comment>